<evidence type="ECO:0000313" key="3">
    <source>
        <dbReference type="EMBL" id="ORX82435.1"/>
    </source>
</evidence>
<dbReference type="CDD" id="cd04301">
    <property type="entry name" value="NAT_SF"/>
    <property type="match status" value="1"/>
</dbReference>
<dbReference type="InterPro" id="IPR016181">
    <property type="entry name" value="Acyl_CoA_acyltransferase"/>
</dbReference>
<dbReference type="InterPro" id="IPR000182">
    <property type="entry name" value="GNAT_dom"/>
</dbReference>
<proteinExistence type="predicted"/>
<comment type="caution">
    <text evidence="3">The sequence shown here is derived from an EMBL/GenBank/DDBJ whole genome shotgun (WGS) entry which is preliminary data.</text>
</comment>
<name>A0A1Y1X9L3_9FUNG</name>
<protein>
    <recommendedName>
        <fullName evidence="2">N-acetyltransferase domain-containing protein</fullName>
    </recommendedName>
</protein>
<dbReference type="OrthoDB" id="2115692at2759"/>
<reference evidence="3 4" key="1">
    <citation type="submission" date="2016-08" db="EMBL/GenBank/DDBJ databases">
        <title>A Parts List for Fungal Cellulosomes Revealed by Comparative Genomics.</title>
        <authorList>
            <consortium name="DOE Joint Genome Institute"/>
            <person name="Haitjema C.H."/>
            <person name="Gilmore S.P."/>
            <person name="Henske J.K."/>
            <person name="Solomon K.V."/>
            <person name="De Groot R."/>
            <person name="Kuo A."/>
            <person name="Mondo S.J."/>
            <person name="Salamov A.A."/>
            <person name="Labutti K."/>
            <person name="Zhao Z."/>
            <person name="Chiniquy J."/>
            <person name="Barry K."/>
            <person name="Brewer H.M."/>
            <person name="Purvine S.O."/>
            <person name="Wright A.T."/>
            <person name="Boxma B."/>
            <person name="Van Alen T."/>
            <person name="Hackstein J.H."/>
            <person name="Baker S.E."/>
            <person name="Grigoriev I.V."/>
            <person name="O'Malley M.A."/>
        </authorList>
    </citation>
    <scope>NUCLEOTIDE SEQUENCE [LARGE SCALE GENOMIC DNA]</scope>
    <source>
        <strain evidence="3 4">S4</strain>
    </source>
</reference>
<sequence>MDPIQKSNPIPINNTGQNSAYITPTSLSSNSFSPVKFRNKDYGRDIQSKSNIIKYFSHTRFTPPKSEEIAESLPSDSKVSESPVFSRKPQFYKSSNGFRLTFCNLTNEERKVDMAQKYQKKNKDEREKLINQRRKSKSDYMAFSDSLLNYYNYHENSKLKRENNLKLNKRKLQYKTKITSSATTLQRECFRFDVTSRLNHLRRYMKQTKKSREAKIWANRDLYIMGLANDKQNLGNALNITEQFNENLSYDNNQSVTISNYFLNPLEWEGNIFKFITIQNETQMEYIPELRTLFNQANDIIKKEFLNKDMEVSLDYSMDEGMTVDLFVKEIPSLFHHIHETVGICEYIFMKKYLWLEVITVKEEFRNNGVGRLLLERIANIAMNRNKDILLYALNDVVPFYLHLGFEFSPKFPHKPYHDGYFMIKKIASA</sequence>
<dbReference type="Proteomes" id="UP000193944">
    <property type="component" value="Unassembled WGS sequence"/>
</dbReference>
<evidence type="ECO:0000259" key="2">
    <source>
        <dbReference type="PROSITE" id="PS51186"/>
    </source>
</evidence>
<gene>
    <name evidence="3" type="ORF">BCR32DRAFT_244176</name>
</gene>
<dbReference type="Pfam" id="PF13508">
    <property type="entry name" value="Acetyltransf_7"/>
    <property type="match status" value="1"/>
</dbReference>
<evidence type="ECO:0000256" key="1">
    <source>
        <dbReference type="SAM" id="MobiDB-lite"/>
    </source>
</evidence>
<feature type="domain" description="N-acetyltransferase" evidence="2">
    <location>
        <begin position="284"/>
        <end position="428"/>
    </location>
</feature>
<dbReference type="GO" id="GO:0016747">
    <property type="term" value="F:acyltransferase activity, transferring groups other than amino-acyl groups"/>
    <property type="evidence" value="ECO:0007669"/>
    <property type="project" value="InterPro"/>
</dbReference>
<dbReference type="Gene3D" id="3.40.630.30">
    <property type="match status" value="1"/>
</dbReference>
<dbReference type="EMBL" id="MCFG01000095">
    <property type="protein sequence ID" value="ORX82435.1"/>
    <property type="molecule type" value="Genomic_DNA"/>
</dbReference>
<organism evidence="3 4">
    <name type="scientific">Anaeromyces robustus</name>
    <dbReference type="NCBI Taxonomy" id="1754192"/>
    <lineage>
        <taxon>Eukaryota</taxon>
        <taxon>Fungi</taxon>
        <taxon>Fungi incertae sedis</taxon>
        <taxon>Chytridiomycota</taxon>
        <taxon>Chytridiomycota incertae sedis</taxon>
        <taxon>Neocallimastigomycetes</taxon>
        <taxon>Neocallimastigales</taxon>
        <taxon>Neocallimastigaceae</taxon>
        <taxon>Anaeromyces</taxon>
    </lineage>
</organism>
<evidence type="ECO:0000313" key="4">
    <source>
        <dbReference type="Proteomes" id="UP000193944"/>
    </source>
</evidence>
<accession>A0A1Y1X9L3</accession>
<dbReference type="SUPFAM" id="SSF55729">
    <property type="entry name" value="Acyl-CoA N-acyltransferases (Nat)"/>
    <property type="match status" value="1"/>
</dbReference>
<reference evidence="3 4" key="2">
    <citation type="submission" date="2016-08" db="EMBL/GenBank/DDBJ databases">
        <title>Pervasive Adenine N6-methylation of Active Genes in Fungi.</title>
        <authorList>
            <consortium name="DOE Joint Genome Institute"/>
            <person name="Mondo S.J."/>
            <person name="Dannebaum R.O."/>
            <person name="Kuo R.C."/>
            <person name="Labutti K."/>
            <person name="Haridas S."/>
            <person name="Kuo A."/>
            <person name="Salamov A."/>
            <person name="Ahrendt S.R."/>
            <person name="Lipzen A."/>
            <person name="Sullivan W."/>
            <person name="Andreopoulos W.B."/>
            <person name="Clum A."/>
            <person name="Lindquist E."/>
            <person name="Daum C."/>
            <person name="Ramamoorthy G.K."/>
            <person name="Gryganskyi A."/>
            <person name="Culley D."/>
            <person name="Magnuson J.K."/>
            <person name="James T.Y."/>
            <person name="O'Malley M.A."/>
            <person name="Stajich J.E."/>
            <person name="Spatafora J.W."/>
            <person name="Visel A."/>
            <person name="Grigoriev I.V."/>
        </authorList>
    </citation>
    <scope>NUCLEOTIDE SEQUENCE [LARGE SCALE GENOMIC DNA]</scope>
    <source>
        <strain evidence="3 4">S4</strain>
    </source>
</reference>
<dbReference type="PROSITE" id="PS51186">
    <property type="entry name" value="GNAT"/>
    <property type="match status" value="1"/>
</dbReference>
<keyword evidence="4" id="KW-1185">Reference proteome</keyword>
<feature type="region of interest" description="Disordered" evidence="1">
    <location>
        <begin position="1"/>
        <end position="25"/>
    </location>
</feature>
<dbReference type="AlphaFoldDB" id="A0A1Y1X9L3"/>